<dbReference type="GO" id="GO:0005876">
    <property type="term" value="C:spindle microtubule"/>
    <property type="evidence" value="ECO:0007669"/>
    <property type="project" value="TreeGrafter"/>
</dbReference>
<evidence type="ECO:0000256" key="7">
    <source>
        <dbReference type="ARBA" id="ARBA00039966"/>
    </source>
</evidence>
<dbReference type="PANTHER" id="PTHR16056">
    <property type="entry name" value="REGULATOR OF MICROTUBULE DYNAMICS PROTEIN"/>
    <property type="match status" value="1"/>
</dbReference>
<dbReference type="Pfam" id="PF21033">
    <property type="entry name" value="RMD1-3"/>
    <property type="match status" value="1"/>
</dbReference>
<reference evidence="11" key="1">
    <citation type="journal article" date="2013" name="Nature">
        <title>Pan genome of the phytoplankton Emiliania underpins its global distribution.</title>
        <authorList>
            <person name="Read B.A."/>
            <person name="Kegel J."/>
            <person name="Klute M.J."/>
            <person name="Kuo A."/>
            <person name="Lefebvre S.C."/>
            <person name="Maumus F."/>
            <person name="Mayer C."/>
            <person name="Miller J."/>
            <person name="Monier A."/>
            <person name="Salamov A."/>
            <person name="Young J."/>
            <person name="Aguilar M."/>
            <person name="Claverie J.M."/>
            <person name="Frickenhaus S."/>
            <person name="Gonzalez K."/>
            <person name="Herman E.K."/>
            <person name="Lin Y.C."/>
            <person name="Napier J."/>
            <person name="Ogata H."/>
            <person name="Sarno A.F."/>
            <person name="Shmutz J."/>
            <person name="Schroeder D."/>
            <person name="de Vargas C."/>
            <person name="Verret F."/>
            <person name="von Dassow P."/>
            <person name="Valentin K."/>
            <person name="Van de Peer Y."/>
            <person name="Wheeler G."/>
            <person name="Dacks J.B."/>
            <person name="Delwiche C.F."/>
            <person name="Dyhrman S.T."/>
            <person name="Glockner G."/>
            <person name="John U."/>
            <person name="Richards T."/>
            <person name="Worden A.Z."/>
            <person name="Zhang X."/>
            <person name="Grigoriev I.V."/>
            <person name="Allen A.E."/>
            <person name="Bidle K."/>
            <person name="Borodovsky M."/>
            <person name="Bowler C."/>
            <person name="Brownlee C."/>
            <person name="Cock J.M."/>
            <person name="Elias M."/>
            <person name="Gladyshev V.N."/>
            <person name="Groth M."/>
            <person name="Guda C."/>
            <person name="Hadaegh A."/>
            <person name="Iglesias-Rodriguez M.D."/>
            <person name="Jenkins J."/>
            <person name="Jones B.M."/>
            <person name="Lawson T."/>
            <person name="Leese F."/>
            <person name="Lindquist E."/>
            <person name="Lobanov A."/>
            <person name="Lomsadze A."/>
            <person name="Malik S.B."/>
            <person name="Marsh M.E."/>
            <person name="Mackinder L."/>
            <person name="Mock T."/>
            <person name="Mueller-Roeber B."/>
            <person name="Pagarete A."/>
            <person name="Parker M."/>
            <person name="Probert I."/>
            <person name="Quesneville H."/>
            <person name="Raines C."/>
            <person name="Rensing S.A."/>
            <person name="Riano-Pachon D.M."/>
            <person name="Richier S."/>
            <person name="Rokitta S."/>
            <person name="Shiraiwa Y."/>
            <person name="Soanes D.M."/>
            <person name="van der Giezen M."/>
            <person name="Wahlund T.M."/>
            <person name="Williams B."/>
            <person name="Wilson W."/>
            <person name="Wolfe G."/>
            <person name="Wurch L.L."/>
        </authorList>
    </citation>
    <scope>NUCLEOTIDE SEQUENCE</scope>
</reference>
<feature type="compositionally biased region" description="Low complexity" evidence="9">
    <location>
        <begin position="84"/>
        <end position="98"/>
    </location>
</feature>
<sequence length="281" mass="29469">MIMSLSRRLAAWLRPLAKECIAGAAVAGAAAGAVCAVVLHRRLTATRAALDAIEERLAAHSTGLDFLAQELEALRLALRQPQLAGSSNSSVSGRPVRSVGGGSRTASMATAEDEGLSEAGWSDAGWSEAGGYRAHKWYAIALSITSAYDGVRAAIEQSFTVREHFEAAVRLAPADATSRHLLGLWFYEVAGLSWATRKVAAALFATPPTGSHAEALAHFEAAEALSPGFYLKNQVCLAKCSLALKDKPAARRWLASAAAMAPKSADDEASLAEAKKLLASL</sequence>
<evidence type="ECO:0000313" key="10">
    <source>
        <dbReference type="EnsemblProtists" id="EOD09672"/>
    </source>
</evidence>
<evidence type="ECO:0000256" key="6">
    <source>
        <dbReference type="ARBA" id="ARBA00023212"/>
    </source>
</evidence>
<dbReference type="GeneID" id="17255825"/>
<dbReference type="RefSeq" id="XP_005762101.1">
    <property type="nucleotide sequence ID" value="XM_005762044.1"/>
</dbReference>
<dbReference type="GO" id="GO:0008017">
    <property type="term" value="F:microtubule binding"/>
    <property type="evidence" value="ECO:0007669"/>
    <property type="project" value="TreeGrafter"/>
</dbReference>
<protein>
    <recommendedName>
        <fullName evidence="7">Regulator of microtubule dynamics protein 1</fullName>
    </recommendedName>
    <alternativeName>
        <fullName evidence="8">Protein FAM82B</fullName>
    </alternativeName>
</protein>
<evidence type="ECO:0000256" key="9">
    <source>
        <dbReference type="SAM" id="MobiDB-lite"/>
    </source>
</evidence>
<dbReference type="AlphaFoldDB" id="A0A0D3IEI7"/>
<evidence type="ECO:0000256" key="8">
    <source>
        <dbReference type="ARBA" id="ARBA00041958"/>
    </source>
</evidence>
<dbReference type="Proteomes" id="UP000013827">
    <property type="component" value="Unassembled WGS sequence"/>
</dbReference>
<keyword evidence="4" id="KW-0677">Repeat</keyword>
<reference evidence="10" key="2">
    <citation type="submission" date="2024-10" db="UniProtKB">
        <authorList>
            <consortium name="EnsemblProtists"/>
        </authorList>
    </citation>
    <scope>IDENTIFICATION</scope>
</reference>
<dbReference type="Gene3D" id="1.25.40.10">
    <property type="entry name" value="Tetratricopeptide repeat domain"/>
    <property type="match status" value="1"/>
</dbReference>
<comment type="subunit">
    <text evidence="2">Interacts with microtubules.</text>
</comment>
<feature type="region of interest" description="Disordered" evidence="9">
    <location>
        <begin position="84"/>
        <end position="114"/>
    </location>
</feature>
<keyword evidence="3" id="KW-0963">Cytoplasm</keyword>
<evidence type="ECO:0000256" key="2">
    <source>
        <dbReference type="ARBA" id="ARBA00011375"/>
    </source>
</evidence>
<name>A0A0D3IEI7_EMIH1</name>
<comment type="subcellular location">
    <subcellularLocation>
        <location evidence="1">Cytoplasm</location>
        <location evidence="1">Cytoskeleton</location>
    </subcellularLocation>
</comment>
<evidence type="ECO:0000256" key="1">
    <source>
        <dbReference type="ARBA" id="ARBA00004245"/>
    </source>
</evidence>
<keyword evidence="6" id="KW-0206">Cytoskeleton</keyword>
<accession>A0A0D3IEI7</accession>
<dbReference type="PANTHER" id="PTHR16056:SF16">
    <property type="entry name" value="REGULATOR OF MICROTUBULE DYNAMICS PROTEIN 1"/>
    <property type="match status" value="1"/>
</dbReference>
<keyword evidence="5" id="KW-0802">TPR repeat</keyword>
<proteinExistence type="predicted"/>
<dbReference type="SUPFAM" id="SSF48452">
    <property type="entry name" value="TPR-like"/>
    <property type="match status" value="1"/>
</dbReference>
<dbReference type="EnsemblProtists" id="EOD09672">
    <property type="protein sequence ID" value="EOD09672"/>
    <property type="gene ID" value="EMIHUDRAFT_459912"/>
</dbReference>
<dbReference type="GO" id="GO:0005737">
    <property type="term" value="C:cytoplasm"/>
    <property type="evidence" value="ECO:0007669"/>
    <property type="project" value="TreeGrafter"/>
</dbReference>
<evidence type="ECO:0000256" key="3">
    <source>
        <dbReference type="ARBA" id="ARBA00022490"/>
    </source>
</evidence>
<evidence type="ECO:0000256" key="5">
    <source>
        <dbReference type="ARBA" id="ARBA00022803"/>
    </source>
</evidence>
<organism evidence="10 11">
    <name type="scientific">Emiliania huxleyi (strain CCMP1516)</name>
    <dbReference type="NCBI Taxonomy" id="280463"/>
    <lineage>
        <taxon>Eukaryota</taxon>
        <taxon>Haptista</taxon>
        <taxon>Haptophyta</taxon>
        <taxon>Prymnesiophyceae</taxon>
        <taxon>Isochrysidales</taxon>
        <taxon>Noelaerhabdaceae</taxon>
        <taxon>Emiliania</taxon>
    </lineage>
</organism>
<dbReference type="InterPro" id="IPR049039">
    <property type="entry name" value="RMD1-3_a_helical_rpt"/>
</dbReference>
<evidence type="ECO:0000256" key="4">
    <source>
        <dbReference type="ARBA" id="ARBA00022737"/>
    </source>
</evidence>
<dbReference type="KEGG" id="ehx:EMIHUDRAFT_459912"/>
<dbReference type="STRING" id="2903.R1BJK5"/>
<dbReference type="InterPro" id="IPR011990">
    <property type="entry name" value="TPR-like_helical_dom_sf"/>
</dbReference>
<dbReference type="HOGENOM" id="CLU_991888_0_0_1"/>
<dbReference type="eggNOG" id="ENOG502QSJV">
    <property type="taxonomic scope" value="Eukaryota"/>
</dbReference>
<dbReference type="PaxDb" id="2903-EOD09672"/>
<keyword evidence="11" id="KW-1185">Reference proteome</keyword>
<evidence type="ECO:0000313" key="11">
    <source>
        <dbReference type="Proteomes" id="UP000013827"/>
    </source>
</evidence>
<dbReference type="GO" id="GO:0097431">
    <property type="term" value="C:mitotic spindle pole"/>
    <property type="evidence" value="ECO:0007669"/>
    <property type="project" value="TreeGrafter"/>
</dbReference>